<dbReference type="InterPro" id="IPR020189">
    <property type="entry name" value="IF5A_C"/>
</dbReference>
<dbReference type="SUPFAM" id="SSF50104">
    <property type="entry name" value="Translation proteins SH3-like domain"/>
    <property type="match status" value="1"/>
</dbReference>
<name>A0AAE0SZR3_9BIVA</name>
<dbReference type="InterPro" id="IPR048670">
    <property type="entry name" value="IF5A-like_N"/>
</dbReference>
<dbReference type="InterPro" id="IPR014722">
    <property type="entry name" value="Rib_uL2_dom2"/>
</dbReference>
<dbReference type="PANTHER" id="PTHR11673">
    <property type="entry name" value="TRANSLATION INITIATION FACTOR 5A FAMILY MEMBER"/>
    <property type="match status" value="1"/>
</dbReference>
<dbReference type="GO" id="GO:0003723">
    <property type="term" value="F:RNA binding"/>
    <property type="evidence" value="ECO:0007669"/>
    <property type="project" value="InterPro"/>
</dbReference>
<proteinExistence type="predicted"/>
<evidence type="ECO:0000313" key="2">
    <source>
        <dbReference type="EMBL" id="KAK3600971.1"/>
    </source>
</evidence>
<dbReference type="AlphaFoldDB" id="A0AAE0SZR3"/>
<dbReference type="SUPFAM" id="SSF50249">
    <property type="entry name" value="Nucleic acid-binding proteins"/>
    <property type="match status" value="1"/>
</dbReference>
<evidence type="ECO:0000259" key="1">
    <source>
        <dbReference type="SMART" id="SM01376"/>
    </source>
</evidence>
<dbReference type="SMART" id="SM01376">
    <property type="entry name" value="eIF-5a"/>
    <property type="match status" value="1"/>
</dbReference>
<comment type="caution">
    <text evidence="2">The sequence shown here is derived from an EMBL/GenBank/DDBJ whole genome shotgun (WGS) entry which is preliminary data.</text>
</comment>
<dbReference type="GO" id="GO:0003746">
    <property type="term" value="F:translation elongation factor activity"/>
    <property type="evidence" value="ECO:0007669"/>
    <property type="project" value="InterPro"/>
</dbReference>
<keyword evidence="3" id="KW-1185">Reference proteome</keyword>
<gene>
    <name evidence="2" type="ORF">CHS0354_004199</name>
</gene>
<dbReference type="Proteomes" id="UP001195483">
    <property type="component" value="Unassembled WGS sequence"/>
</dbReference>
<reference evidence="2" key="2">
    <citation type="journal article" date="2021" name="Genome Biol. Evol.">
        <title>Developing a high-quality reference genome for a parasitic bivalve with doubly uniparental inheritance (Bivalvia: Unionida).</title>
        <authorList>
            <person name="Smith C.H."/>
        </authorList>
    </citation>
    <scope>NUCLEOTIDE SEQUENCE</scope>
    <source>
        <strain evidence="2">CHS0354</strain>
        <tissue evidence="2">Mantle</tissue>
    </source>
</reference>
<evidence type="ECO:0000313" key="3">
    <source>
        <dbReference type="Proteomes" id="UP001195483"/>
    </source>
</evidence>
<dbReference type="GO" id="GO:0045905">
    <property type="term" value="P:positive regulation of translational termination"/>
    <property type="evidence" value="ECO:0007669"/>
    <property type="project" value="InterPro"/>
</dbReference>
<organism evidence="2 3">
    <name type="scientific">Potamilus streckersoni</name>
    <dbReference type="NCBI Taxonomy" id="2493646"/>
    <lineage>
        <taxon>Eukaryota</taxon>
        <taxon>Metazoa</taxon>
        <taxon>Spiralia</taxon>
        <taxon>Lophotrochozoa</taxon>
        <taxon>Mollusca</taxon>
        <taxon>Bivalvia</taxon>
        <taxon>Autobranchia</taxon>
        <taxon>Heteroconchia</taxon>
        <taxon>Palaeoheterodonta</taxon>
        <taxon>Unionida</taxon>
        <taxon>Unionoidea</taxon>
        <taxon>Unionidae</taxon>
        <taxon>Ambleminae</taxon>
        <taxon>Lampsilini</taxon>
        <taxon>Potamilus</taxon>
    </lineage>
</organism>
<reference evidence="2" key="1">
    <citation type="journal article" date="2021" name="Genome Biol. Evol.">
        <title>A High-Quality Reference Genome for a Parasitic Bivalve with Doubly Uniparental Inheritance (Bivalvia: Unionida).</title>
        <authorList>
            <person name="Smith C.H."/>
        </authorList>
    </citation>
    <scope>NUCLEOTIDE SEQUENCE</scope>
    <source>
        <strain evidence="2">CHS0354</strain>
    </source>
</reference>
<dbReference type="GO" id="GO:0045901">
    <property type="term" value="P:positive regulation of translational elongation"/>
    <property type="evidence" value="ECO:0007669"/>
    <property type="project" value="InterPro"/>
</dbReference>
<dbReference type="InterPro" id="IPR008991">
    <property type="entry name" value="Translation_prot_SH3-like_sf"/>
</dbReference>
<dbReference type="Pfam" id="PF01287">
    <property type="entry name" value="eIF-5a"/>
    <property type="match status" value="1"/>
</dbReference>
<reference evidence="2" key="3">
    <citation type="submission" date="2023-05" db="EMBL/GenBank/DDBJ databases">
        <authorList>
            <person name="Smith C.H."/>
        </authorList>
    </citation>
    <scope>NUCLEOTIDE SEQUENCE</scope>
    <source>
        <strain evidence="2">CHS0354</strain>
        <tissue evidence="2">Mantle</tissue>
    </source>
</reference>
<dbReference type="Gene3D" id="2.30.30.30">
    <property type="match status" value="1"/>
</dbReference>
<dbReference type="Pfam" id="PF21485">
    <property type="entry name" value="IF5A-like_N"/>
    <property type="match status" value="1"/>
</dbReference>
<dbReference type="GO" id="GO:0043022">
    <property type="term" value="F:ribosome binding"/>
    <property type="evidence" value="ECO:0007669"/>
    <property type="project" value="InterPro"/>
</dbReference>
<accession>A0AAE0SZR3</accession>
<dbReference type="InterPro" id="IPR001884">
    <property type="entry name" value="IF5A-like"/>
</dbReference>
<sequence>YYEVCGKNRFTSLEDIVKTSLQSEIQAATFNLLHDSGSISTLDWLNKRWAFHIVTLDWLNNSCSGLAATSDWLNISGGVHKYNCKKNTKNIPTEIVNMEGNVSHASDPSVSKTFLTNCSDLRENGYVVLKGHTCKIVAIRKFHSPAKYGTPKVHLVGIEVFTGETLEDIFQAGRLIEVPSVNIKEYQLLKIFEDGHCTVKEGAGEIRTELSLVNGREGEQIREIYEKGGELLVTVLSTMNKEIIVGYKNLTTEKMLMGCGTEGLQ</sequence>
<feature type="domain" description="Translation initiation factor 5A C-terminal" evidence="1">
    <location>
        <begin position="180"/>
        <end position="248"/>
    </location>
</feature>
<dbReference type="Gene3D" id="2.40.50.140">
    <property type="entry name" value="Nucleic acid-binding proteins"/>
    <property type="match status" value="1"/>
</dbReference>
<protein>
    <recommendedName>
        <fullName evidence="1">Translation initiation factor 5A C-terminal domain-containing protein</fullName>
    </recommendedName>
</protein>
<dbReference type="EMBL" id="JAEAOA010000317">
    <property type="protein sequence ID" value="KAK3600971.1"/>
    <property type="molecule type" value="Genomic_DNA"/>
</dbReference>
<feature type="non-terminal residue" evidence="2">
    <location>
        <position position="1"/>
    </location>
</feature>
<dbReference type="InterPro" id="IPR012340">
    <property type="entry name" value="NA-bd_OB-fold"/>
</dbReference>